<evidence type="ECO:0000313" key="1">
    <source>
        <dbReference type="EMBL" id="TSC92740.1"/>
    </source>
</evidence>
<gene>
    <name evidence="1" type="ORF">Athens101428_806</name>
</gene>
<accession>A0A554LIQ3</accession>
<feature type="non-terminal residue" evidence="1">
    <location>
        <position position="75"/>
    </location>
</feature>
<name>A0A554LIQ3_9BACT</name>
<reference evidence="1 2" key="1">
    <citation type="submission" date="2017-07" db="EMBL/GenBank/DDBJ databases">
        <title>Mechanisms for carbon and nitrogen cycling indicate functional differentiation within the Candidate Phyla Radiation.</title>
        <authorList>
            <person name="Danczak R.E."/>
            <person name="Johnston M.D."/>
            <person name="Kenah C."/>
            <person name="Slattery M."/>
            <person name="Wrighton K.C."/>
            <person name="Wilkins M.J."/>
        </authorList>
    </citation>
    <scope>NUCLEOTIDE SEQUENCE [LARGE SCALE GENOMIC DNA]</scope>
    <source>
        <strain evidence="1">Athens1014_28</strain>
    </source>
</reference>
<comment type="caution">
    <text evidence="1">The sequence shown here is derived from an EMBL/GenBank/DDBJ whole genome shotgun (WGS) entry which is preliminary data.</text>
</comment>
<organism evidence="1 2">
    <name type="scientific">Candidatus Berkelbacteria bacterium Athens1014_28</name>
    <dbReference type="NCBI Taxonomy" id="2017145"/>
    <lineage>
        <taxon>Bacteria</taxon>
        <taxon>Candidatus Berkelbacteria</taxon>
    </lineage>
</organism>
<dbReference type="EMBL" id="VMGN01000064">
    <property type="protein sequence ID" value="TSC92740.1"/>
    <property type="molecule type" value="Genomic_DNA"/>
</dbReference>
<dbReference type="Proteomes" id="UP000316495">
    <property type="component" value="Unassembled WGS sequence"/>
</dbReference>
<sequence length="75" mass="8162">MSLLPMVVGSADFPSRKSSVVPIGKFNFESIDFAAESEENLPLVIVERLPVRFSARINRAPASASEIPNSLAMWA</sequence>
<dbReference type="AlphaFoldDB" id="A0A554LIQ3"/>
<protein>
    <submittedName>
        <fullName evidence="1">Uncharacterized protein</fullName>
    </submittedName>
</protein>
<proteinExistence type="predicted"/>
<evidence type="ECO:0000313" key="2">
    <source>
        <dbReference type="Proteomes" id="UP000316495"/>
    </source>
</evidence>